<dbReference type="PROSITE" id="PS50014">
    <property type="entry name" value="BROMODOMAIN_2"/>
    <property type="match status" value="1"/>
</dbReference>
<dbReference type="PROSITE" id="PS51194">
    <property type="entry name" value="HELICASE_CTER"/>
    <property type="match status" value="1"/>
</dbReference>
<name>A0A8K1CDK1_PYTOL</name>
<dbReference type="InterPro" id="IPR036034">
    <property type="entry name" value="PDZ_sf"/>
</dbReference>
<dbReference type="SUPFAM" id="SSF47370">
    <property type="entry name" value="Bromodomain"/>
    <property type="match status" value="1"/>
</dbReference>
<feature type="domain" description="Helicase ATP-binding" evidence="18">
    <location>
        <begin position="1010"/>
        <end position="1191"/>
    </location>
</feature>
<dbReference type="CDD" id="cd17995">
    <property type="entry name" value="DEXHc_CHD6_7_8_9"/>
    <property type="match status" value="1"/>
</dbReference>
<dbReference type="InterPro" id="IPR016197">
    <property type="entry name" value="Chromo-like_dom_sf"/>
</dbReference>
<feature type="domain" description="Chromo" evidence="14">
    <location>
        <begin position="501"/>
        <end position="552"/>
    </location>
</feature>
<evidence type="ECO:0008006" key="23">
    <source>
        <dbReference type="Google" id="ProtNLM"/>
    </source>
</evidence>
<evidence type="ECO:0000259" key="20">
    <source>
        <dbReference type="PROSITE" id="PS51805"/>
    </source>
</evidence>
<dbReference type="SUPFAM" id="SSF57903">
    <property type="entry name" value="FYVE/PHD zinc finger"/>
    <property type="match status" value="3"/>
</dbReference>
<feature type="region of interest" description="Disordered" evidence="13">
    <location>
        <begin position="56"/>
        <end position="79"/>
    </location>
</feature>
<evidence type="ECO:0000256" key="3">
    <source>
        <dbReference type="ARBA" id="ARBA00022737"/>
    </source>
</evidence>
<dbReference type="Pfam" id="PF00385">
    <property type="entry name" value="Chromo"/>
    <property type="match status" value="1"/>
</dbReference>
<dbReference type="InterPro" id="IPR019787">
    <property type="entry name" value="Znf_PHD-finger"/>
</dbReference>
<dbReference type="SMART" id="SM00184">
    <property type="entry name" value="RING"/>
    <property type="match status" value="3"/>
</dbReference>
<feature type="compositionally biased region" description="Acidic residues" evidence="13">
    <location>
        <begin position="676"/>
        <end position="701"/>
    </location>
</feature>
<dbReference type="OrthoDB" id="5857104at2759"/>
<feature type="domain" description="Helicase C-terminal" evidence="19">
    <location>
        <begin position="1327"/>
        <end position="1480"/>
    </location>
</feature>
<dbReference type="GO" id="GO:0003682">
    <property type="term" value="F:chromatin binding"/>
    <property type="evidence" value="ECO:0007669"/>
    <property type="project" value="TreeGrafter"/>
</dbReference>
<dbReference type="InterPro" id="IPR055198">
    <property type="entry name" value="NSD_PHD"/>
</dbReference>
<evidence type="ECO:0000256" key="8">
    <source>
        <dbReference type="ARBA" id="ARBA00022840"/>
    </source>
</evidence>
<dbReference type="InterPro" id="IPR001650">
    <property type="entry name" value="Helicase_C-like"/>
</dbReference>
<dbReference type="Proteomes" id="UP000794436">
    <property type="component" value="Unassembled WGS sequence"/>
</dbReference>
<dbReference type="GO" id="GO:0016887">
    <property type="term" value="F:ATP hydrolysis activity"/>
    <property type="evidence" value="ECO:0007669"/>
    <property type="project" value="TreeGrafter"/>
</dbReference>
<evidence type="ECO:0000313" key="21">
    <source>
        <dbReference type="EMBL" id="TMW60638.1"/>
    </source>
</evidence>
<accession>A0A8K1CDK1</accession>
<keyword evidence="22" id="KW-1185">Reference proteome</keyword>
<dbReference type="PROSITE" id="PS51192">
    <property type="entry name" value="HELICASE_ATP_BIND_1"/>
    <property type="match status" value="1"/>
</dbReference>
<feature type="domain" description="PDZ" evidence="17">
    <location>
        <begin position="788"/>
        <end position="873"/>
    </location>
</feature>
<evidence type="ECO:0000259" key="16">
    <source>
        <dbReference type="PROSITE" id="PS50016"/>
    </source>
</evidence>
<dbReference type="CDD" id="cd15565">
    <property type="entry name" value="PHD2_NSD"/>
    <property type="match status" value="1"/>
</dbReference>
<dbReference type="Gene3D" id="1.20.920.10">
    <property type="entry name" value="Bromodomain-like"/>
    <property type="match status" value="1"/>
</dbReference>
<dbReference type="Gene3D" id="2.30.42.10">
    <property type="match status" value="1"/>
</dbReference>
<dbReference type="InterPro" id="IPR001487">
    <property type="entry name" value="Bromodomain"/>
</dbReference>
<evidence type="ECO:0000256" key="1">
    <source>
        <dbReference type="ARBA" id="ARBA00004123"/>
    </source>
</evidence>
<evidence type="ECO:0000256" key="11">
    <source>
        <dbReference type="PROSITE-ProRule" id="PRU00035"/>
    </source>
</evidence>
<dbReference type="PANTHER" id="PTHR45623:SF11">
    <property type="entry name" value="KISMET, ISOFORM C"/>
    <property type="match status" value="1"/>
</dbReference>
<evidence type="ECO:0000256" key="5">
    <source>
        <dbReference type="ARBA" id="ARBA00022771"/>
    </source>
</evidence>
<evidence type="ECO:0000256" key="6">
    <source>
        <dbReference type="ARBA" id="ARBA00022801"/>
    </source>
</evidence>
<evidence type="ECO:0000256" key="10">
    <source>
        <dbReference type="ARBA" id="ARBA00023242"/>
    </source>
</evidence>
<feature type="region of interest" description="Disordered" evidence="13">
    <location>
        <begin position="1530"/>
        <end position="1557"/>
    </location>
</feature>
<protein>
    <recommendedName>
        <fullName evidence="23">Chromodomain-helicase-DNA-binding protein 9</fullName>
    </recommendedName>
</protein>
<dbReference type="Pfam" id="PF13771">
    <property type="entry name" value="zf-HC5HC2H"/>
    <property type="match status" value="1"/>
</dbReference>
<dbReference type="PROSITE" id="PS50016">
    <property type="entry name" value="ZF_PHD_2"/>
    <property type="match status" value="3"/>
</dbReference>
<feature type="compositionally biased region" description="Acidic residues" evidence="13">
    <location>
        <begin position="1722"/>
        <end position="1739"/>
    </location>
</feature>
<keyword evidence="5 12" id="KW-0863">Zinc-finger</keyword>
<feature type="region of interest" description="Disordered" evidence="13">
    <location>
        <begin position="675"/>
        <end position="701"/>
    </location>
</feature>
<dbReference type="InterPro" id="IPR038718">
    <property type="entry name" value="SNF2-like_sf"/>
</dbReference>
<sequence>MATRAGEMRPPKDATVSKEHVTNERIVRAAVDGADQTAMADTVIVAVVAVNSTDVNGDAGDGRRRRRASTKSVKYADDDGSDEEQAIVVEKKRRARQLDSELRVDVGYPLLEQIVGRRINKRSGATEYLCKFLGRSYLHLWWLTFDELDLFIPEGYQKHHRVQIYERKLRREGYQDLDDVDDVEANKVTIEKILNHKIDPREHLDEQIEKRRRQLTMPMEFPRVTDYFLLDNADSLPERMIGIIKKLMNENGGEIFSQPVDTEEITDYLNIISNPMDLGSIATRLGRESYYVGPSAASLFAADVRLVFDNCKTFNAEGSDIWLLADELLKTFEKWYYDWILCPTAWLKLQPSGNQEVDRKLGKDFREEGEDSYDLWLPWQTGCSICRSNTDSEQLLLCDRCDGEIHMYCSTPELTELPEDEWFCSYCQVRNQFENEAKIKWRETLQGSAESEGESAGVKSETKTDPVSPKLGDKNSPVPNILNTAIDGAKKFNRNTDGKQPTLDRKKDSKPSSVKDRATFFLVKWVGLSIRYSTWERAEDIGDDEQIQRYFKFSRVPTVKEVRETTCQLPCCARRNQLLLNTVAQRCCDKDKFCTRGFQHEGECSREIKTVDKEYGTYPYRHLRMVEQVKAQLYAFHCLLNNHNPDKDVLKQCGVYTNAFVCKKQYLHASLRVQQEDGDEDYSEDENASESSDDDYEDEVDEDDMPFRFRRPVSLLPGVADDDSVEGDDDQLSKKKAEDEVSEVLGALVEHVALGYPTNVEKVVQRVSYNSTYPVSSFQGSPSFTEYCVALRKSSLGLGMRLGVGDDGVASVLGFQRLANGMVGPAEASQVITPGDVLVAVNNVSVGKMVFQDIIGLISRSPDFIIFHLHSRRPAHTYPPFCQPKHVFLQREGVHEDAVAESEYIPFSFNNCKPMLKVGLPSTANSESVQVTTFITPTGPMQHLYAGIVDNSIDPHEHFGSFLPAKKTNVATTTKVKAEKSEFIPYEHSPTFKGGRTLRPYQVEGLNWMITSWKAQRSCILADEMGLGKTVQVVSFIEHLRSEESIRGPYLIVVPLSTIQHWRREIESWTDLNVCVYHDIGDHRAGKFTAKDMRAVIRNQEWYYPGLFGSIFKFHVLLTTFETILADFEEFEHIHWRLVVVDEAHRLKSAGSRVLKQMRSLNTDRKLLLTGTPLQNNTQELWVLLNYLEPVKFDSMDDFNEKFGTLQSQEQVLQLQKLLGPYILRRVKEDVEKSIPPKEETIISVELTTLQKQYYRAIYDKNKSFLYRGTKNSMPTLNNIQLQLRKCCNHPFLIKGVEERELEELGDRPDAAVIMEKTVQCSGKMVLVSKLLPKLKQEGHKVLIFSQFLKQLDLLERYCEANGFGFERLDGTTSGSVRQNAIDRFSRPNSKTFVFLLSTKAGGVGINLIAADTVIIYDSDWNPQNDLQAQARCHRIGQKKSVQIYRLVTRNTYESEMFNRASRKLGLEHAVLGTASFSETSQPDKPTAEQLVELLKRGAYALMEEDDTASKQFAERDIETILKENAHVRVMNQGGDKVEEDESGETKSPKKSRKRKSLAGIAFDRSSFVAEGASNDLSVDDPNFWEKVLPGAMSVEMLSVKLEDGSALASRQSKIKFMSNLDISLNELVEELRNGNEDDSRSGLNLQHEYDIAIQVLHQITTKHKKDFSNDQLDLVKGYLNKLEKSRVRSCRTAPSKKETSQVDDFKKRRKSKSSANGRDASDDEILSSDDDDEDEDEEGTKKAKRSRKKKVVSTRNDASPARSRPSKKRKTPTGFEAPSSMFSGVINDSDDLCTLCGDGGLILLCDGPCHRSFHLECVGMNEEPDDERWLCPDCAAGRHMCLICKQVGEMGVEFGVIQCSVAKCGRFYHKGCLAKHPRVDWVGKKRFRCPSHFCHGCSQEQQLVVASSKKKSSKREPVVGCIHCAQSFHPGCIKSSEQFIRLSTNLMICANHLRPKKPIKAENGKSSIKQESAQTSRNGHTKESVEEIPELEPLDEDVSPAELKKIAEVPALKVCGLCRQGDTTDPEAESSSKRGKRSTKADAGVTSVEGPFIEAPVRLQLADKSTQLVYLHMNCALHSPEVYVKPDGTFCNLQRAIKRGRQLKCTSCKEVGATVGCVVEKCRCNYHLRCAVESGGEFIGSPYTLYCKSHAEENHKEPKVFCTCATEDAEDRGLSLACGSCQMKFHPKCVNMSERQAVRKTKEKTWVCAACTGVATSVTTNATKTNGTTKPKKAKSKQVDEPTEPALEPATSEDNSGRRSSRSRKRGAAQPSPPASKRSRTTKRSTTIHAISPHLDGSDCSISDDE</sequence>
<feature type="compositionally biased region" description="Polar residues" evidence="13">
    <location>
        <begin position="1965"/>
        <end position="1979"/>
    </location>
</feature>
<evidence type="ECO:0000259" key="14">
    <source>
        <dbReference type="PROSITE" id="PS50013"/>
    </source>
</evidence>
<evidence type="ECO:0000259" key="18">
    <source>
        <dbReference type="PROSITE" id="PS51192"/>
    </source>
</evidence>
<keyword evidence="10" id="KW-0539">Nucleus</keyword>
<evidence type="ECO:0000256" key="4">
    <source>
        <dbReference type="ARBA" id="ARBA00022741"/>
    </source>
</evidence>
<feature type="domain" description="Bromo" evidence="15">
    <location>
        <begin position="248"/>
        <end position="322"/>
    </location>
</feature>
<dbReference type="InterPro" id="IPR014001">
    <property type="entry name" value="Helicase_ATP-bd"/>
</dbReference>
<feature type="domain" description="PHD-type" evidence="16">
    <location>
        <begin position="1791"/>
        <end position="1838"/>
    </location>
</feature>
<organism evidence="21 22">
    <name type="scientific">Pythium oligandrum</name>
    <name type="common">Mycoparasitic fungus</name>
    <dbReference type="NCBI Taxonomy" id="41045"/>
    <lineage>
        <taxon>Eukaryota</taxon>
        <taxon>Sar</taxon>
        <taxon>Stramenopiles</taxon>
        <taxon>Oomycota</taxon>
        <taxon>Peronosporomycetes</taxon>
        <taxon>Pythiales</taxon>
        <taxon>Pythiaceae</taxon>
        <taxon>Pythium</taxon>
    </lineage>
</organism>
<dbReference type="GO" id="GO:0008270">
    <property type="term" value="F:zinc ion binding"/>
    <property type="evidence" value="ECO:0007669"/>
    <property type="project" value="UniProtKB-KW"/>
</dbReference>
<dbReference type="InterPro" id="IPR019786">
    <property type="entry name" value="Zinc_finger_PHD-type_CS"/>
</dbReference>
<dbReference type="Pfam" id="PF23011">
    <property type="entry name" value="PHD-1st_NSD"/>
    <property type="match status" value="1"/>
</dbReference>
<dbReference type="GO" id="GO:0000785">
    <property type="term" value="C:chromatin"/>
    <property type="evidence" value="ECO:0007669"/>
    <property type="project" value="TreeGrafter"/>
</dbReference>
<evidence type="ECO:0000259" key="17">
    <source>
        <dbReference type="PROSITE" id="PS50106"/>
    </source>
</evidence>
<comment type="subcellular location">
    <subcellularLocation>
        <location evidence="1">Nucleus</location>
    </subcellularLocation>
</comment>
<dbReference type="Pfam" id="PF00628">
    <property type="entry name" value="PHD"/>
    <property type="match status" value="2"/>
</dbReference>
<evidence type="ECO:0000256" key="9">
    <source>
        <dbReference type="ARBA" id="ARBA00023117"/>
    </source>
</evidence>
<dbReference type="SMART" id="SM00487">
    <property type="entry name" value="DEXDc"/>
    <property type="match status" value="1"/>
</dbReference>
<feature type="domain" description="PHD-type" evidence="16">
    <location>
        <begin position="380"/>
        <end position="430"/>
    </location>
</feature>
<dbReference type="PROSITE" id="PS01359">
    <property type="entry name" value="ZF_PHD_1"/>
    <property type="match status" value="2"/>
</dbReference>
<evidence type="ECO:0000256" key="7">
    <source>
        <dbReference type="ARBA" id="ARBA00022833"/>
    </source>
</evidence>
<dbReference type="PRINTS" id="PR00503">
    <property type="entry name" value="BROMODOMAIN"/>
</dbReference>
<dbReference type="SMART" id="SM00298">
    <property type="entry name" value="CHROMO"/>
    <property type="match status" value="2"/>
</dbReference>
<dbReference type="GO" id="GO:0005524">
    <property type="term" value="F:ATP binding"/>
    <property type="evidence" value="ECO:0007669"/>
    <property type="project" value="UniProtKB-KW"/>
</dbReference>
<dbReference type="Pfam" id="PF22908">
    <property type="entry name" value="PHD_NSD"/>
    <property type="match status" value="1"/>
</dbReference>
<evidence type="ECO:0000256" key="12">
    <source>
        <dbReference type="PROSITE-ProRule" id="PRU00146"/>
    </source>
</evidence>
<keyword evidence="9 11" id="KW-0103">Bromodomain</keyword>
<dbReference type="InterPro" id="IPR001478">
    <property type="entry name" value="PDZ"/>
</dbReference>
<dbReference type="PROSITE" id="PS51805">
    <property type="entry name" value="EPHD"/>
    <property type="match status" value="1"/>
</dbReference>
<dbReference type="InterPro" id="IPR001841">
    <property type="entry name" value="Znf_RING"/>
</dbReference>
<dbReference type="Gene3D" id="3.40.50.300">
    <property type="entry name" value="P-loop containing nucleotide triphosphate hydrolases"/>
    <property type="match status" value="1"/>
</dbReference>
<keyword evidence="8" id="KW-0067">ATP-binding</keyword>
<feature type="domain" description="PHD-type" evidence="16">
    <location>
        <begin position="2160"/>
        <end position="2215"/>
    </location>
</feature>
<dbReference type="GO" id="GO:0042393">
    <property type="term" value="F:histone binding"/>
    <property type="evidence" value="ECO:0007669"/>
    <property type="project" value="TreeGrafter"/>
</dbReference>
<dbReference type="Pfam" id="PF00439">
    <property type="entry name" value="Bromodomain"/>
    <property type="match status" value="1"/>
</dbReference>
<dbReference type="Pfam" id="PF00271">
    <property type="entry name" value="Helicase_C"/>
    <property type="match status" value="1"/>
</dbReference>
<dbReference type="CDD" id="cd15566">
    <property type="entry name" value="PHD3_NSD"/>
    <property type="match status" value="1"/>
</dbReference>
<dbReference type="Gene3D" id="3.30.40.10">
    <property type="entry name" value="Zinc/RING finger domain, C3HC4 (zinc finger)"/>
    <property type="match status" value="5"/>
</dbReference>
<dbReference type="SUPFAM" id="SSF54160">
    <property type="entry name" value="Chromo domain-like"/>
    <property type="match status" value="2"/>
</dbReference>
<evidence type="ECO:0000256" key="2">
    <source>
        <dbReference type="ARBA" id="ARBA00022723"/>
    </source>
</evidence>
<dbReference type="SMART" id="SM00490">
    <property type="entry name" value="HELICc"/>
    <property type="match status" value="1"/>
</dbReference>
<dbReference type="Gene3D" id="2.40.50.40">
    <property type="match status" value="1"/>
</dbReference>
<dbReference type="InterPro" id="IPR027417">
    <property type="entry name" value="P-loop_NTPase"/>
</dbReference>
<dbReference type="Gene3D" id="3.40.50.10810">
    <property type="entry name" value="Tandem AAA-ATPase domain"/>
    <property type="match status" value="1"/>
</dbReference>
<dbReference type="PANTHER" id="PTHR45623">
    <property type="entry name" value="CHROMODOMAIN-HELICASE-DNA-BINDING PROTEIN 3-RELATED-RELATED"/>
    <property type="match status" value="1"/>
</dbReference>
<dbReference type="EMBL" id="SPLM01000108">
    <property type="protein sequence ID" value="TMW60638.1"/>
    <property type="molecule type" value="Genomic_DNA"/>
</dbReference>
<dbReference type="InterPro" id="IPR000330">
    <property type="entry name" value="SNF2_N"/>
</dbReference>
<dbReference type="InterPro" id="IPR059153">
    <property type="entry name" value="NSD_PHD-1st"/>
</dbReference>
<dbReference type="InterPro" id="IPR036427">
    <property type="entry name" value="Bromodomain-like_sf"/>
</dbReference>
<dbReference type="InterPro" id="IPR049730">
    <property type="entry name" value="SNF2/RAD54-like_C"/>
</dbReference>
<feature type="region of interest" description="Disordered" evidence="13">
    <location>
        <begin position="1686"/>
        <end position="1780"/>
    </location>
</feature>
<dbReference type="SMART" id="SM00297">
    <property type="entry name" value="BROMO"/>
    <property type="match status" value="1"/>
</dbReference>
<dbReference type="InterPro" id="IPR023780">
    <property type="entry name" value="Chromo_domain"/>
</dbReference>
<feature type="domain" description="PHD-type" evidence="20">
    <location>
        <begin position="2045"/>
        <end position="2152"/>
    </location>
</feature>
<dbReference type="GO" id="GO:0005634">
    <property type="term" value="C:nucleus"/>
    <property type="evidence" value="ECO:0007669"/>
    <property type="project" value="UniProtKB-SubCell"/>
</dbReference>
<keyword evidence="3" id="KW-0677">Repeat</keyword>
<feature type="region of interest" description="Disordered" evidence="13">
    <location>
        <begin position="445"/>
        <end position="511"/>
    </location>
</feature>
<feature type="region of interest" description="Disordered" evidence="13">
    <location>
        <begin position="2022"/>
        <end position="2044"/>
    </location>
</feature>
<dbReference type="InterPro" id="IPR013083">
    <property type="entry name" value="Znf_RING/FYVE/PHD"/>
</dbReference>
<evidence type="ECO:0000313" key="22">
    <source>
        <dbReference type="Proteomes" id="UP000794436"/>
    </source>
</evidence>
<dbReference type="InterPro" id="IPR011011">
    <property type="entry name" value="Znf_FYVE_PHD"/>
</dbReference>
<evidence type="ECO:0000259" key="19">
    <source>
        <dbReference type="PROSITE" id="PS51194"/>
    </source>
</evidence>
<dbReference type="PROSITE" id="PS50106">
    <property type="entry name" value="PDZ"/>
    <property type="match status" value="1"/>
</dbReference>
<comment type="caution">
    <text evidence="21">The sequence shown here is derived from an EMBL/GenBank/DDBJ whole genome shotgun (WGS) entry which is preliminary data.</text>
</comment>
<keyword evidence="6" id="KW-0378">Hydrolase</keyword>
<keyword evidence="7" id="KW-0862">Zinc</keyword>
<proteinExistence type="predicted"/>
<keyword evidence="4" id="KW-0547">Nucleotide-binding</keyword>
<dbReference type="SUPFAM" id="SSF50156">
    <property type="entry name" value="PDZ domain-like"/>
    <property type="match status" value="1"/>
</dbReference>
<dbReference type="InterPro" id="IPR034732">
    <property type="entry name" value="EPHD"/>
</dbReference>
<dbReference type="GO" id="GO:0140658">
    <property type="term" value="F:ATP-dependent chromatin remodeler activity"/>
    <property type="evidence" value="ECO:0007669"/>
    <property type="project" value="TreeGrafter"/>
</dbReference>
<evidence type="ECO:0000259" key="15">
    <source>
        <dbReference type="PROSITE" id="PS50014"/>
    </source>
</evidence>
<dbReference type="InterPro" id="IPR000953">
    <property type="entry name" value="Chromo/chromo_shadow_dom"/>
</dbReference>
<feature type="compositionally biased region" description="Basic and acidic residues" evidence="13">
    <location>
        <begin position="1696"/>
        <end position="1707"/>
    </location>
</feature>
<dbReference type="CDD" id="cd18793">
    <property type="entry name" value="SF2_C_SNF"/>
    <property type="match status" value="1"/>
</dbReference>
<dbReference type="SUPFAM" id="SSF52540">
    <property type="entry name" value="P-loop containing nucleoside triphosphate hydrolases"/>
    <property type="match status" value="2"/>
</dbReference>
<evidence type="ECO:0000256" key="13">
    <source>
        <dbReference type="SAM" id="MobiDB-lite"/>
    </source>
</evidence>
<dbReference type="GO" id="GO:0003677">
    <property type="term" value="F:DNA binding"/>
    <property type="evidence" value="ECO:0007669"/>
    <property type="project" value="TreeGrafter"/>
</dbReference>
<dbReference type="SMART" id="SM00249">
    <property type="entry name" value="PHD"/>
    <property type="match status" value="6"/>
</dbReference>
<feature type="region of interest" description="Disordered" evidence="13">
    <location>
        <begin position="2222"/>
        <end position="2307"/>
    </location>
</feature>
<dbReference type="InterPro" id="IPR001965">
    <property type="entry name" value="Znf_PHD"/>
</dbReference>
<feature type="compositionally biased region" description="Basic and acidic residues" evidence="13">
    <location>
        <begin position="488"/>
        <end position="511"/>
    </location>
</feature>
<dbReference type="Pfam" id="PF00176">
    <property type="entry name" value="SNF2-rel_dom"/>
    <property type="match status" value="1"/>
</dbReference>
<gene>
    <name evidence="21" type="ORF">Poli38472_000680</name>
</gene>
<feature type="region of interest" description="Disordered" evidence="13">
    <location>
        <begin position="718"/>
        <end position="737"/>
    </location>
</feature>
<reference evidence="21" key="1">
    <citation type="submission" date="2019-03" db="EMBL/GenBank/DDBJ databases">
        <title>Long read genome sequence of the mycoparasitic Pythium oligandrum ATCC 38472 isolated from sugarbeet rhizosphere.</title>
        <authorList>
            <person name="Gaulin E."/>
        </authorList>
    </citation>
    <scope>NUCLEOTIDE SEQUENCE</scope>
    <source>
        <strain evidence="21">ATCC 38472_TT</strain>
    </source>
</reference>
<feature type="compositionally biased region" description="Basic residues" evidence="13">
    <location>
        <begin position="1743"/>
        <end position="1753"/>
    </location>
</feature>
<dbReference type="PROSITE" id="PS50013">
    <property type="entry name" value="CHROMO_2"/>
    <property type="match status" value="1"/>
</dbReference>
<feature type="compositionally biased region" description="Acidic residues" evidence="13">
    <location>
        <begin position="720"/>
        <end position="730"/>
    </location>
</feature>
<feature type="region of interest" description="Disordered" evidence="13">
    <location>
        <begin position="1959"/>
        <end position="1990"/>
    </location>
</feature>
<keyword evidence="2" id="KW-0479">Metal-binding</keyword>